<feature type="region of interest" description="Disordered" evidence="15">
    <location>
        <begin position="113"/>
        <end position="199"/>
    </location>
</feature>
<evidence type="ECO:0000256" key="5">
    <source>
        <dbReference type="ARBA" id="ARBA00022475"/>
    </source>
</evidence>
<organism evidence="17 18">
    <name type="scientific">Ramalina farinacea</name>
    <dbReference type="NCBI Taxonomy" id="258253"/>
    <lineage>
        <taxon>Eukaryota</taxon>
        <taxon>Fungi</taxon>
        <taxon>Dikarya</taxon>
        <taxon>Ascomycota</taxon>
        <taxon>Pezizomycotina</taxon>
        <taxon>Lecanoromycetes</taxon>
        <taxon>OSLEUM clade</taxon>
        <taxon>Lecanoromycetidae</taxon>
        <taxon>Lecanorales</taxon>
        <taxon>Lecanorineae</taxon>
        <taxon>Ramalinaceae</taxon>
        <taxon>Ramalina</taxon>
    </lineage>
</organism>
<feature type="compositionally biased region" description="Low complexity" evidence="15">
    <location>
        <begin position="76"/>
        <end position="86"/>
    </location>
</feature>
<dbReference type="GO" id="GO:0071555">
    <property type="term" value="P:cell wall organization"/>
    <property type="evidence" value="ECO:0007669"/>
    <property type="project" value="UniProtKB-KW"/>
</dbReference>
<evidence type="ECO:0000256" key="1">
    <source>
        <dbReference type="ARBA" id="ARBA00000382"/>
    </source>
</evidence>
<dbReference type="GO" id="GO:0005886">
    <property type="term" value="C:plasma membrane"/>
    <property type="evidence" value="ECO:0007669"/>
    <property type="project" value="UniProtKB-SubCell"/>
</dbReference>
<evidence type="ECO:0000256" key="16">
    <source>
        <dbReference type="SAM" id="Phobius"/>
    </source>
</evidence>
<keyword evidence="16" id="KW-0812">Transmembrane</keyword>
<evidence type="ECO:0000256" key="11">
    <source>
        <dbReference type="ARBA" id="ARBA00023326"/>
    </source>
</evidence>
<feature type="compositionally biased region" description="Polar residues" evidence="15">
    <location>
        <begin position="18"/>
        <end position="45"/>
    </location>
</feature>
<name>A0AA43QVP5_9LECA</name>
<proteinExistence type="inferred from homology"/>
<gene>
    <name evidence="17" type="ORF">OHK93_003388</name>
</gene>
<comment type="function">
    <text evidence="12">Glucanases play a role in cell expansion during growth, in cell-cell fusion during mating, and in spore release during sporulation. This enzyme may be involved in beta-glucan degradation. Active on laminarin and lichenan.</text>
</comment>
<dbReference type="EC" id="3.2.1.39" evidence="4"/>
<comment type="similarity">
    <text evidence="3">Belongs to the glycosyl hydrolase 17 family.</text>
</comment>
<dbReference type="PANTHER" id="PTHR16631:SF17">
    <property type="entry name" value="GLUCAN ENDO-1,3-BETA-GLUCOSIDASE BTGC"/>
    <property type="match status" value="1"/>
</dbReference>
<evidence type="ECO:0000256" key="6">
    <source>
        <dbReference type="ARBA" id="ARBA00022801"/>
    </source>
</evidence>
<evidence type="ECO:0000256" key="15">
    <source>
        <dbReference type="SAM" id="MobiDB-lite"/>
    </source>
</evidence>
<dbReference type="GO" id="GO:0005576">
    <property type="term" value="C:extracellular region"/>
    <property type="evidence" value="ECO:0007669"/>
    <property type="project" value="TreeGrafter"/>
</dbReference>
<evidence type="ECO:0000256" key="2">
    <source>
        <dbReference type="ARBA" id="ARBA00004401"/>
    </source>
</evidence>
<evidence type="ECO:0000256" key="3">
    <source>
        <dbReference type="ARBA" id="ARBA00008773"/>
    </source>
</evidence>
<feature type="compositionally biased region" description="Polar residues" evidence="15">
    <location>
        <begin position="53"/>
        <end position="75"/>
    </location>
</feature>
<comment type="caution">
    <text evidence="17">The sequence shown here is derived from an EMBL/GenBank/DDBJ whole genome shotgun (WGS) entry which is preliminary data.</text>
</comment>
<dbReference type="GO" id="GO:0009277">
    <property type="term" value="C:fungal-type cell wall"/>
    <property type="evidence" value="ECO:0007669"/>
    <property type="project" value="TreeGrafter"/>
</dbReference>
<keyword evidence="11" id="KW-0624">Polysaccharide degradation</keyword>
<evidence type="ECO:0000256" key="8">
    <source>
        <dbReference type="ARBA" id="ARBA00023180"/>
    </source>
</evidence>
<evidence type="ECO:0000313" key="18">
    <source>
        <dbReference type="Proteomes" id="UP001161017"/>
    </source>
</evidence>
<evidence type="ECO:0000256" key="9">
    <source>
        <dbReference type="ARBA" id="ARBA00023277"/>
    </source>
</evidence>
<keyword evidence="5" id="KW-1003">Cell membrane</keyword>
<evidence type="ECO:0000256" key="4">
    <source>
        <dbReference type="ARBA" id="ARBA00012780"/>
    </source>
</evidence>
<dbReference type="PANTHER" id="PTHR16631">
    <property type="entry name" value="GLUCAN 1,3-BETA-GLUCOSIDASE"/>
    <property type="match status" value="1"/>
</dbReference>
<accession>A0AA43QVP5</accession>
<evidence type="ECO:0000256" key="10">
    <source>
        <dbReference type="ARBA" id="ARBA00023316"/>
    </source>
</evidence>
<dbReference type="SUPFAM" id="SSF51445">
    <property type="entry name" value="(Trans)glycosidases"/>
    <property type="match status" value="1"/>
</dbReference>
<feature type="transmembrane region" description="Helical" evidence="16">
    <location>
        <begin position="331"/>
        <end position="352"/>
    </location>
</feature>
<sequence length="502" mass="53683">MARQLGRSFSFNDDDQEGNLSGSTFATIPRSTPHPTDFPHQSTANDPPPTPAHRSNPTSSYNLPPLSTRQEQLNHTTSNRTASTTTPGADNMGENAVGGGIAGVALGVANTHQRESGLDAVEDAQRDQQPGHLPTERGFNTTGSDTPYIPEPRFRDSYGGDPFESPAPSRRSNPFEDGRRSWSQSPSRPPPREQLSSASMLQDPAAIGGHSYTDNPYSRYSTVWDDRVSRADINPDEIDDDGDDMMAPPVSRRRSALGLSSQSPSNLPAAAGAGGFLGALGGLVGRKVTPQTGRDASGQYGPVGAQPMHQPGAEKSEWLSRQTSGRKRLRWIIGTLIALAIIGAVVGGAIAATRSKHSNDGGNPSTSSVSAAQDDGNGDLDKDSAEIKKLMNNANLHKVFPGMDYTPFGAQYPDCLTYPPSQNNVTRDVAVLSQLTNTIRLYGTDCNQTEMVLHAISKLALPNIKVWLGVWLDGNQSTTDRGLGAMNDILVSNERKQTLVQC</sequence>
<dbReference type="EMBL" id="JAPUFD010000018">
    <property type="protein sequence ID" value="MDI1492176.1"/>
    <property type="molecule type" value="Genomic_DNA"/>
</dbReference>
<dbReference type="Proteomes" id="UP001161017">
    <property type="component" value="Unassembled WGS sequence"/>
</dbReference>
<evidence type="ECO:0000256" key="13">
    <source>
        <dbReference type="ARBA" id="ARBA00042373"/>
    </source>
</evidence>
<evidence type="ECO:0000256" key="14">
    <source>
        <dbReference type="ARBA" id="ARBA00043078"/>
    </source>
</evidence>
<dbReference type="InterPro" id="IPR017853">
    <property type="entry name" value="GH"/>
</dbReference>
<keyword evidence="16" id="KW-1133">Transmembrane helix</keyword>
<feature type="region of interest" description="Disordered" evidence="15">
    <location>
        <begin position="1"/>
        <end position="99"/>
    </location>
</feature>
<keyword evidence="6" id="KW-0378">Hydrolase</keyword>
<dbReference type="GO" id="GO:0000272">
    <property type="term" value="P:polysaccharide catabolic process"/>
    <property type="evidence" value="ECO:0007669"/>
    <property type="project" value="UniProtKB-KW"/>
</dbReference>
<keyword evidence="10" id="KW-0961">Cell wall biogenesis/degradation</keyword>
<feature type="region of interest" description="Disordered" evidence="15">
    <location>
        <begin position="288"/>
        <end position="321"/>
    </location>
</feature>
<dbReference type="GO" id="GO:0042973">
    <property type="term" value="F:glucan endo-1,3-beta-D-glucosidase activity"/>
    <property type="evidence" value="ECO:0007669"/>
    <property type="project" value="UniProtKB-EC"/>
</dbReference>
<keyword evidence="8" id="KW-0325">Glycoprotein</keyword>
<dbReference type="GO" id="GO:0009986">
    <property type="term" value="C:cell surface"/>
    <property type="evidence" value="ECO:0007669"/>
    <property type="project" value="TreeGrafter"/>
</dbReference>
<dbReference type="InterPro" id="IPR050732">
    <property type="entry name" value="Beta-glucan_modifiers"/>
</dbReference>
<keyword evidence="9" id="KW-0119">Carbohydrate metabolism</keyword>
<evidence type="ECO:0000256" key="12">
    <source>
        <dbReference type="ARBA" id="ARBA00037649"/>
    </source>
</evidence>
<keyword evidence="7 16" id="KW-0472">Membrane</keyword>
<evidence type="ECO:0000256" key="7">
    <source>
        <dbReference type="ARBA" id="ARBA00023136"/>
    </source>
</evidence>
<feature type="compositionally biased region" description="Polar residues" evidence="15">
    <location>
        <begin position="360"/>
        <end position="371"/>
    </location>
</feature>
<evidence type="ECO:0000313" key="17">
    <source>
        <dbReference type="EMBL" id="MDI1492176.1"/>
    </source>
</evidence>
<feature type="region of interest" description="Disordered" evidence="15">
    <location>
        <begin position="355"/>
        <end position="382"/>
    </location>
</feature>
<reference evidence="17" key="1">
    <citation type="journal article" date="2023" name="Genome Biol. Evol.">
        <title>First Whole Genome Sequence and Flow Cytometry Genome Size Data for the Lichen-Forming Fungus Ramalina farinacea (Ascomycota).</title>
        <authorList>
            <person name="Llewellyn T."/>
            <person name="Mian S."/>
            <person name="Hill R."/>
            <person name="Leitch I.J."/>
            <person name="Gaya E."/>
        </authorList>
    </citation>
    <scope>NUCLEOTIDE SEQUENCE</scope>
    <source>
        <strain evidence="17">LIQ254RAFAR</strain>
    </source>
</reference>
<keyword evidence="18" id="KW-1185">Reference proteome</keyword>
<comment type="catalytic activity">
    <reaction evidence="1">
        <text>Hydrolysis of (1-&gt;3)-beta-D-glucosidic linkages in (1-&gt;3)-beta-D-glucans.</text>
        <dbReference type="EC" id="3.2.1.39"/>
    </reaction>
</comment>
<comment type="subcellular location">
    <subcellularLocation>
        <location evidence="2">Cell membrane</location>
        <topology evidence="2">Single-pass type II membrane protein</topology>
    </subcellularLocation>
</comment>
<dbReference type="AlphaFoldDB" id="A0AA43QVP5"/>
<protein>
    <recommendedName>
        <fullName evidence="4">glucan endo-1,3-beta-D-glucosidase</fullName>
        <ecNumber evidence="4">3.2.1.39</ecNumber>
    </recommendedName>
    <alternativeName>
        <fullName evidence="14">Endo-1,3-beta-glucanase btgC</fullName>
    </alternativeName>
    <alternativeName>
        <fullName evidence="13">Laminarinase btgC</fullName>
    </alternativeName>
</protein>